<reference evidence="2" key="1">
    <citation type="journal article" date="2021" name="PeerJ">
        <title>Extensive microbial diversity within the chicken gut microbiome revealed by metagenomics and culture.</title>
        <authorList>
            <person name="Gilroy R."/>
            <person name="Ravi A."/>
            <person name="Getino M."/>
            <person name="Pursley I."/>
            <person name="Horton D.L."/>
            <person name="Alikhan N.F."/>
            <person name="Baker D."/>
            <person name="Gharbi K."/>
            <person name="Hall N."/>
            <person name="Watson M."/>
            <person name="Adriaenssens E.M."/>
            <person name="Foster-Nyarko E."/>
            <person name="Jarju S."/>
            <person name="Secka A."/>
            <person name="Antonio M."/>
            <person name="Oren A."/>
            <person name="Chaudhuri R.R."/>
            <person name="La Ragione R."/>
            <person name="Hildebrand F."/>
            <person name="Pallen M.J."/>
        </authorList>
    </citation>
    <scope>NUCLEOTIDE SEQUENCE</scope>
    <source>
        <strain evidence="2">ChiHjej13B12-14962</strain>
    </source>
</reference>
<name>A0A921K702_9MICC</name>
<dbReference type="AlphaFoldDB" id="A0A921K702"/>
<dbReference type="Pfam" id="PF13563">
    <property type="entry name" value="2_5_RNA_ligase2"/>
    <property type="match status" value="1"/>
</dbReference>
<dbReference type="Proteomes" id="UP000703315">
    <property type="component" value="Unassembled WGS sequence"/>
</dbReference>
<comment type="caution">
    <text evidence="2">The sequence shown here is derived from an EMBL/GenBank/DDBJ whole genome shotgun (WGS) entry which is preliminary data.</text>
</comment>
<evidence type="ECO:0000313" key="2">
    <source>
        <dbReference type="EMBL" id="HJF14180.1"/>
    </source>
</evidence>
<dbReference type="GO" id="GO:0004113">
    <property type="term" value="F:2',3'-cyclic-nucleotide 3'-phosphodiesterase activity"/>
    <property type="evidence" value="ECO:0007669"/>
    <property type="project" value="InterPro"/>
</dbReference>
<proteinExistence type="predicted"/>
<reference evidence="2" key="2">
    <citation type="submission" date="2021-09" db="EMBL/GenBank/DDBJ databases">
        <authorList>
            <person name="Gilroy R."/>
        </authorList>
    </citation>
    <scope>NUCLEOTIDE SEQUENCE</scope>
    <source>
        <strain evidence="2">ChiHjej13B12-14962</strain>
    </source>
</reference>
<dbReference type="PANTHER" id="PTHR35561:SF1">
    <property type="entry name" value="RNA 2',3'-CYCLIC PHOSPHODIESTERASE"/>
    <property type="match status" value="1"/>
</dbReference>
<protein>
    <submittedName>
        <fullName evidence="2">Uncharacterized protein</fullName>
    </submittedName>
</protein>
<organism evidence="2 3">
    <name type="scientific">Enteractinococcus helveticum</name>
    <dbReference type="NCBI Taxonomy" id="1837282"/>
    <lineage>
        <taxon>Bacteria</taxon>
        <taxon>Bacillati</taxon>
        <taxon>Actinomycetota</taxon>
        <taxon>Actinomycetes</taxon>
        <taxon>Micrococcales</taxon>
        <taxon>Micrococcaceae</taxon>
    </lineage>
</organism>
<evidence type="ECO:0000313" key="3">
    <source>
        <dbReference type="Proteomes" id="UP000703315"/>
    </source>
</evidence>
<dbReference type="RefSeq" id="WP_303903904.1">
    <property type="nucleotide sequence ID" value="NZ_DYXC01000065.1"/>
</dbReference>
<keyword evidence="1" id="KW-0378">Hydrolase</keyword>
<dbReference type="InterPro" id="IPR009097">
    <property type="entry name" value="Cyclic_Pdiesterase"/>
</dbReference>
<dbReference type="SUPFAM" id="SSF55144">
    <property type="entry name" value="LigT-like"/>
    <property type="match status" value="1"/>
</dbReference>
<dbReference type="PANTHER" id="PTHR35561">
    <property type="entry name" value="RNA 2',3'-CYCLIC PHOSPHODIESTERASE"/>
    <property type="match status" value="1"/>
</dbReference>
<dbReference type="Gene3D" id="3.90.1140.10">
    <property type="entry name" value="Cyclic phosphodiesterase"/>
    <property type="match status" value="1"/>
</dbReference>
<dbReference type="EMBL" id="DYXC01000065">
    <property type="protein sequence ID" value="HJF14180.1"/>
    <property type="molecule type" value="Genomic_DNA"/>
</dbReference>
<gene>
    <name evidence="2" type="ORF">K8V32_05155</name>
</gene>
<sequence>MTRYFIGLMLPPPIQAHLTKLVTTIQAALPTQHPVKVSWNQPADLHCTLLFIGPSDHEHHLITSLTDIAAQLPVPTLTLAGATHWLGRNSLAVPVDGAETLGTAFIERLGQLSSDRRAGRRPFHGHVTIGRVYPIPDPAEDTFTQHTVEPATWQATHVQLVRSAQTTSGPRYRVVAHAPLAGSPGV</sequence>
<dbReference type="InterPro" id="IPR004175">
    <property type="entry name" value="RNA_CPDase"/>
</dbReference>
<evidence type="ECO:0000256" key="1">
    <source>
        <dbReference type="ARBA" id="ARBA00022801"/>
    </source>
</evidence>
<accession>A0A921K702</accession>
<dbReference type="GO" id="GO:0008664">
    <property type="term" value="F:RNA 2',3'-cyclic 3'-phosphodiesterase activity"/>
    <property type="evidence" value="ECO:0007669"/>
    <property type="project" value="InterPro"/>
</dbReference>